<reference evidence="1 2" key="1">
    <citation type="submission" date="2022-01" db="EMBL/GenBank/DDBJ databases">
        <authorList>
            <person name="Xiong W."/>
            <person name="Schranz E."/>
        </authorList>
    </citation>
    <scope>NUCLEOTIDE SEQUENCE [LARGE SCALE GENOMIC DNA]</scope>
</reference>
<organism evidence="1 2">
    <name type="scientific">Lactuca virosa</name>
    <dbReference type="NCBI Taxonomy" id="75947"/>
    <lineage>
        <taxon>Eukaryota</taxon>
        <taxon>Viridiplantae</taxon>
        <taxon>Streptophyta</taxon>
        <taxon>Embryophyta</taxon>
        <taxon>Tracheophyta</taxon>
        <taxon>Spermatophyta</taxon>
        <taxon>Magnoliopsida</taxon>
        <taxon>eudicotyledons</taxon>
        <taxon>Gunneridae</taxon>
        <taxon>Pentapetalae</taxon>
        <taxon>asterids</taxon>
        <taxon>campanulids</taxon>
        <taxon>Asterales</taxon>
        <taxon>Asteraceae</taxon>
        <taxon>Cichorioideae</taxon>
        <taxon>Cichorieae</taxon>
        <taxon>Lactucinae</taxon>
        <taxon>Lactuca</taxon>
    </lineage>
</organism>
<dbReference type="EMBL" id="CAKMRJ010002223">
    <property type="protein sequence ID" value="CAH1427779.1"/>
    <property type="molecule type" value="Genomic_DNA"/>
</dbReference>
<dbReference type="AlphaFoldDB" id="A0AAU9MIN2"/>
<name>A0AAU9MIN2_9ASTR</name>
<comment type="caution">
    <text evidence="1">The sequence shown here is derived from an EMBL/GenBank/DDBJ whole genome shotgun (WGS) entry which is preliminary data.</text>
</comment>
<gene>
    <name evidence="1" type="ORF">LVIROSA_LOCUS14758</name>
</gene>
<keyword evidence="2" id="KW-1185">Reference proteome</keyword>
<evidence type="ECO:0000313" key="1">
    <source>
        <dbReference type="EMBL" id="CAH1427779.1"/>
    </source>
</evidence>
<evidence type="ECO:0000313" key="2">
    <source>
        <dbReference type="Proteomes" id="UP001157418"/>
    </source>
</evidence>
<accession>A0AAU9MIN2</accession>
<proteinExistence type="predicted"/>
<sequence length="83" mass="9562">MVEASNRCDMGTHVKCATNHIPPCVLRSPLQGFSLLGLGPAYLFTYVQIYVDREDAYGSYLETFDAVIRMYWTELYWTETDIN</sequence>
<protein>
    <submittedName>
        <fullName evidence="1">Uncharacterized protein</fullName>
    </submittedName>
</protein>
<dbReference type="Proteomes" id="UP001157418">
    <property type="component" value="Unassembled WGS sequence"/>
</dbReference>